<dbReference type="InterPro" id="IPR036249">
    <property type="entry name" value="Thioredoxin-like_sf"/>
</dbReference>
<evidence type="ECO:0000256" key="6">
    <source>
        <dbReference type="SAM" id="Phobius"/>
    </source>
</evidence>
<keyword evidence="6" id="KW-0812">Transmembrane</keyword>
<keyword evidence="2" id="KW-0201">Cytochrome c-type biogenesis</keyword>
<evidence type="ECO:0000256" key="3">
    <source>
        <dbReference type="ARBA" id="ARBA00022968"/>
    </source>
</evidence>
<dbReference type="GO" id="GO:0016853">
    <property type="term" value="F:isomerase activity"/>
    <property type="evidence" value="ECO:0007669"/>
    <property type="project" value="UniProtKB-KW"/>
</dbReference>
<dbReference type="InterPro" id="IPR000866">
    <property type="entry name" value="AhpC/TSA"/>
</dbReference>
<evidence type="ECO:0000256" key="1">
    <source>
        <dbReference type="ARBA" id="ARBA00004196"/>
    </source>
</evidence>
<evidence type="ECO:0000256" key="4">
    <source>
        <dbReference type="ARBA" id="ARBA00023157"/>
    </source>
</evidence>
<dbReference type="AlphaFoldDB" id="A0A4R2R501"/>
<evidence type="ECO:0000313" key="8">
    <source>
        <dbReference type="EMBL" id="TCP56869.1"/>
    </source>
</evidence>
<accession>A0A4R2R501</accession>
<protein>
    <submittedName>
        <fullName evidence="8">Thiol-disulfide isomerase/thioredoxin</fullName>
    </submittedName>
</protein>
<keyword evidence="4" id="KW-1015">Disulfide bond</keyword>
<dbReference type="GO" id="GO:0016491">
    <property type="term" value="F:oxidoreductase activity"/>
    <property type="evidence" value="ECO:0007669"/>
    <property type="project" value="InterPro"/>
</dbReference>
<dbReference type="SUPFAM" id="SSF52833">
    <property type="entry name" value="Thioredoxin-like"/>
    <property type="match status" value="1"/>
</dbReference>
<dbReference type="Proteomes" id="UP000294911">
    <property type="component" value="Unassembled WGS sequence"/>
</dbReference>
<gene>
    <name evidence="8" type="ORF">EV191_101817</name>
</gene>
<comment type="caution">
    <text evidence="8">The sequence shown here is derived from an EMBL/GenBank/DDBJ whole genome shotgun (WGS) entry which is preliminary data.</text>
</comment>
<evidence type="ECO:0000256" key="2">
    <source>
        <dbReference type="ARBA" id="ARBA00022748"/>
    </source>
</evidence>
<proteinExistence type="predicted"/>
<name>A0A4R2R501_9PSEU</name>
<dbReference type="PANTHER" id="PTHR42852:SF6">
    <property type="entry name" value="THIOL:DISULFIDE INTERCHANGE PROTEIN DSBE"/>
    <property type="match status" value="1"/>
</dbReference>
<dbReference type="CDD" id="cd02966">
    <property type="entry name" value="TlpA_like_family"/>
    <property type="match status" value="1"/>
</dbReference>
<dbReference type="Pfam" id="PF00578">
    <property type="entry name" value="AhpC-TSA"/>
    <property type="match status" value="1"/>
</dbReference>
<keyword evidence="6" id="KW-1133">Transmembrane helix</keyword>
<evidence type="ECO:0000259" key="7">
    <source>
        <dbReference type="PROSITE" id="PS51352"/>
    </source>
</evidence>
<dbReference type="PROSITE" id="PS51352">
    <property type="entry name" value="THIOREDOXIN_2"/>
    <property type="match status" value="1"/>
</dbReference>
<keyword evidence="3" id="KW-0735">Signal-anchor</keyword>
<keyword evidence="9" id="KW-1185">Reference proteome</keyword>
<evidence type="ECO:0000313" key="9">
    <source>
        <dbReference type="Proteomes" id="UP000294911"/>
    </source>
</evidence>
<dbReference type="InterPro" id="IPR013766">
    <property type="entry name" value="Thioredoxin_domain"/>
</dbReference>
<reference evidence="8 9" key="1">
    <citation type="submission" date="2019-03" db="EMBL/GenBank/DDBJ databases">
        <title>Genomic Encyclopedia of Type Strains, Phase IV (KMG-IV): sequencing the most valuable type-strain genomes for metagenomic binning, comparative biology and taxonomic classification.</title>
        <authorList>
            <person name="Goeker M."/>
        </authorList>
    </citation>
    <scope>NUCLEOTIDE SEQUENCE [LARGE SCALE GENOMIC DNA]</scope>
    <source>
        <strain evidence="8 9">DSM 45765</strain>
    </source>
</reference>
<sequence>MNQEAEREPADGAPRGLTVPARWALVAAVLLLATVVALWPRDQGSGGDEAAEPGLDAARVAADLQACPTGSGTEIAQLRGARAECLGNGETTDLGSALAGKTTVVNVWATWCQPCREELPVLQRYAEESGAAQVVGLQVESDRQGGLELVEELGVRFPSFHDTDGSVKRALRVPTGLPASYLLTPDGEVHFVREPRVFTEVEQVREAVRRYADEPATAPQRQEGR</sequence>
<dbReference type="Gene3D" id="3.40.30.10">
    <property type="entry name" value="Glutaredoxin"/>
    <property type="match status" value="1"/>
</dbReference>
<feature type="domain" description="Thioredoxin" evidence="7">
    <location>
        <begin position="55"/>
        <end position="213"/>
    </location>
</feature>
<dbReference type="EMBL" id="SLXQ01000001">
    <property type="protein sequence ID" value="TCP56869.1"/>
    <property type="molecule type" value="Genomic_DNA"/>
</dbReference>
<keyword evidence="5" id="KW-0676">Redox-active center</keyword>
<evidence type="ECO:0000256" key="5">
    <source>
        <dbReference type="ARBA" id="ARBA00023284"/>
    </source>
</evidence>
<organism evidence="8 9">
    <name type="scientific">Tamaricihabitans halophyticus</name>
    <dbReference type="NCBI Taxonomy" id="1262583"/>
    <lineage>
        <taxon>Bacteria</taxon>
        <taxon>Bacillati</taxon>
        <taxon>Actinomycetota</taxon>
        <taxon>Actinomycetes</taxon>
        <taxon>Pseudonocardiales</taxon>
        <taxon>Pseudonocardiaceae</taxon>
        <taxon>Tamaricihabitans</taxon>
    </lineage>
</organism>
<feature type="transmembrane region" description="Helical" evidence="6">
    <location>
        <begin position="20"/>
        <end position="39"/>
    </location>
</feature>
<keyword evidence="8" id="KW-0413">Isomerase</keyword>
<dbReference type="InterPro" id="IPR050553">
    <property type="entry name" value="Thioredoxin_ResA/DsbE_sf"/>
</dbReference>
<comment type="subcellular location">
    <subcellularLocation>
        <location evidence="1">Cell envelope</location>
    </subcellularLocation>
</comment>
<keyword evidence="6" id="KW-0472">Membrane</keyword>
<dbReference type="PANTHER" id="PTHR42852">
    <property type="entry name" value="THIOL:DISULFIDE INTERCHANGE PROTEIN DSBE"/>
    <property type="match status" value="1"/>
</dbReference>
<dbReference type="GO" id="GO:0016209">
    <property type="term" value="F:antioxidant activity"/>
    <property type="evidence" value="ECO:0007669"/>
    <property type="project" value="InterPro"/>
</dbReference>
<dbReference type="GO" id="GO:0017004">
    <property type="term" value="P:cytochrome complex assembly"/>
    <property type="evidence" value="ECO:0007669"/>
    <property type="project" value="UniProtKB-KW"/>
</dbReference>
<dbReference type="GO" id="GO:0030313">
    <property type="term" value="C:cell envelope"/>
    <property type="evidence" value="ECO:0007669"/>
    <property type="project" value="UniProtKB-SubCell"/>
</dbReference>